<evidence type="ECO:0000256" key="1">
    <source>
        <dbReference type="SAM" id="SignalP"/>
    </source>
</evidence>
<dbReference type="EMBL" id="SPVG01000203">
    <property type="protein sequence ID" value="TFW17490.1"/>
    <property type="molecule type" value="Genomic_DNA"/>
</dbReference>
<feature type="chain" id="PRO_5021356556" evidence="1">
    <location>
        <begin position="19"/>
        <end position="56"/>
    </location>
</feature>
<dbReference type="Proteomes" id="UP000297729">
    <property type="component" value="Unassembled WGS sequence"/>
</dbReference>
<protein>
    <submittedName>
        <fullName evidence="3">DUF4124 domain-containing protein</fullName>
    </submittedName>
</protein>
<evidence type="ECO:0000313" key="4">
    <source>
        <dbReference type="Proteomes" id="UP000297729"/>
    </source>
</evidence>
<accession>A0A4Y9S7J3</accession>
<feature type="non-terminal residue" evidence="3">
    <location>
        <position position="56"/>
    </location>
</feature>
<proteinExistence type="predicted"/>
<dbReference type="AlphaFoldDB" id="A0A4Y9S7J3"/>
<evidence type="ECO:0000313" key="3">
    <source>
        <dbReference type="EMBL" id="TFW17490.1"/>
    </source>
</evidence>
<dbReference type="Pfam" id="PF13511">
    <property type="entry name" value="DUF4124"/>
    <property type="match status" value="1"/>
</dbReference>
<gene>
    <name evidence="3" type="ORF">E4L98_20405</name>
</gene>
<reference evidence="3 4" key="1">
    <citation type="submission" date="2019-03" db="EMBL/GenBank/DDBJ databases">
        <title>Draft Genome Sequence of Duganella callidus sp. nov., a Novel Duganella Species Isolated from Cultivated Soil.</title>
        <authorList>
            <person name="Raths R."/>
            <person name="Peta V."/>
            <person name="Bucking H."/>
        </authorList>
    </citation>
    <scope>NUCLEOTIDE SEQUENCE [LARGE SCALE GENOMIC DNA]</scope>
    <source>
        <strain evidence="3 4">DN04</strain>
    </source>
</reference>
<evidence type="ECO:0000259" key="2">
    <source>
        <dbReference type="Pfam" id="PF13511"/>
    </source>
</evidence>
<dbReference type="OrthoDB" id="8853421at2"/>
<sequence>MKSMIAVLLWGATLAAYAQTVYKCKQAEKITYSDAPCPAGADASTLATPAAPAADP</sequence>
<feature type="domain" description="DUF4124" evidence="2">
    <location>
        <begin position="8"/>
        <end position="56"/>
    </location>
</feature>
<name>A0A4Y9S7J3_9BURK</name>
<feature type="signal peptide" evidence="1">
    <location>
        <begin position="1"/>
        <end position="18"/>
    </location>
</feature>
<comment type="caution">
    <text evidence="3">The sequence shown here is derived from an EMBL/GenBank/DDBJ whole genome shotgun (WGS) entry which is preliminary data.</text>
</comment>
<keyword evidence="4" id="KW-1185">Reference proteome</keyword>
<keyword evidence="1" id="KW-0732">Signal</keyword>
<organism evidence="3 4">
    <name type="scientific">Duganella callida</name>
    <dbReference type="NCBI Taxonomy" id="2561932"/>
    <lineage>
        <taxon>Bacteria</taxon>
        <taxon>Pseudomonadati</taxon>
        <taxon>Pseudomonadota</taxon>
        <taxon>Betaproteobacteria</taxon>
        <taxon>Burkholderiales</taxon>
        <taxon>Oxalobacteraceae</taxon>
        <taxon>Telluria group</taxon>
        <taxon>Duganella</taxon>
    </lineage>
</organism>
<dbReference type="InterPro" id="IPR025392">
    <property type="entry name" value="DUF4124"/>
</dbReference>